<evidence type="ECO:0000313" key="2">
    <source>
        <dbReference type="EMBL" id="MCA2014764.1"/>
    </source>
</evidence>
<reference evidence="3" key="1">
    <citation type="submission" date="2023-07" db="EMBL/GenBank/DDBJ databases">
        <title>Molecular identification of indigenous halophilic bacteria isolated from red sea cost, biodegradation of synthetic dyes and assessment of degraded metabolite toxicity.</title>
        <authorList>
            <person name="Chaieb K."/>
            <person name="Altayb H.N."/>
        </authorList>
    </citation>
    <scope>NUCLEOTIDE SEQUENCE [LARGE SCALE GENOMIC DNA]</scope>
    <source>
        <strain evidence="3">K20</strain>
    </source>
</reference>
<proteinExistence type="predicted"/>
<feature type="transmembrane region" description="Helical" evidence="1">
    <location>
        <begin position="150"/>
        <end position="170"/>
    </location>
</feature>
<protein>
    <recommendedName>
        <fullName evidence="4">DUF2628 domain-containing protein</fullName>
    </recommendedName>
</protein>
<keyword evidence="3" id="KW-1185">Reference proteome</keyword>
<keyword evidence="1" id="KW-0812">Transmembrane</keyword>
<feature type="transmembrane region" description="Helical" evidence="1">
    <location>
        <begin position="52"/>
        <end position="70"/>
    </location>
</feature>
<dbReference type="RefSeq" id="WP_225249349.1">
    <property type="nucleotide sequence ID" value="NZ_JAIWIU010000007.1"/>
</dbReference>
<evidence type="ECO:0000313" key="3">
    <source>
        <dbReference type="Proteomes" id="UP001199044"/>
    </source>
</evidence>
<dbReference type="EMBL" id="JAIWIU010000007">
    <property type="protein sequence ID" value="MCA2014764.1"/>
    <property type="molecule type" value="Genomic_DNA"/>
</dbReference>
<accession>A0ABS7YJX1</accession>
<name>A0ABS7YJX1_9VIBR</name>
<evidence type="ECO:0008006" key="4">
    <source>
        <dbReference type="Google" id="ProtNLM"/>
    </source>
</evidence>
<sequence>MNNQTIDAMSLGVSDVWKRRFELFDTLGAQERGRSDVFKSSAYKNLSWKDRLLLSFNPLAFVGGFVYYLYKGMVGKAGLIFSVTMLWSALLLAVEYLLGVRFPHMCYWLPPSAMSAQLANFDYYRKLTQGESLWKGWHPSFYRRYGVTQMVLGSVGVFAAVLLFVTHFQYSTADARNSDQAIRIDCGLEKVYVMPNELDLFGKEALCRHF</sequence>
<feature type="transmembrane region" description="Helical" evidence="1">
    <location>
        <begin position="76"/>
        <end position="98"/>
    </location>
</feature>
<dbReference type="Proteomes" id="UP001199044">
    <property type="component" value="Unassembled WGS sequence"/>
</dbReference>
<gene>
    <name evidence="2" type="ORF">LDJ79_01490</name>
</gene>
<comment type="caution">
    <text evidence="2">The sequence shown here is derived from an EMBL/GenBank/DDBJ whole genome shotgun (WGS) entry which is preliminary data.</text>
</comment>
<organism evidence="2 3">
    <name type="scientific">Vibrio tritonius</name>
    <dbReference type="NCBI Taxonomy" id="1435069"/>
    <lineage>
        <taxon>Bacteria</taxon>
        <taxon>Pseudomonadati</taxon>
        <taxon>Pseudomonadota</taxon>
        <taxon>Gammaproteobacteria</taxon>
        <taxon>Vibrionales</taxon>
        <taxon>Vibrionaceae</taxon>
        <taxon>Vibrio</taxon>
    </lineage>
</organism>
<keyword evidence="1" id="KW-0472">Membrane</keyword>
<keyword evidence="1" id="KW-1133">Transmembrane helix</keyword>
<evidence type="ECO:0000256" key="1">
    <source>
        <dbReference type="SAM" id="Phobius"/>
    </source>
</evidence>